<dbReference type="Pfam" id="PF26593">
    <property type="entry name" value="TraC-like"/>
    <property type="match status" value="1"/>
</dbReference>
<evidence type="ECO:0000256" key="1">
    <source>
        <dbReference type="SAM" id="MobiDB-lite"/>
    </source>
</evidence>
<evidence type="ECO:0000313" key="3">
    <source>
        <dbReference type="EMBL" id="ALM13331.1"/>
    </source>
</evidence>
<evidence type="ECO:0000259" key="2">
    <source>
        <dbReference type="Pfam" id="PF26593"/>
    </source>
</evidence>
<reference evidence="4" key="1">
    <citation type="submission" date="2015-10" db="EMBL/GenBank/DDBJ databases">
        <title>Analysis of five complete genome sequences for members of the class Peribacteria in the recently recognized Peregrinibacteria bacterial phylum.</title>
        <authorList>
            <person name="Anantharaman K."/>
            <person name="Brown C.T."/>
            <person name="Burstein D."/>
            <person name="Castelle C.J."/>
            <person name="Probst A.J."/>
            <person name="Thomas B.C."/>
            <person name="Williams K.H."/>
            <person name="Banfield J.F."/>
        </authorList>
    </citation>
    <scope>NUCLEOTIDE SEQUENCE [LARGE SCALE GENOMIC DNA]</scope>
</reference>
<dbReference type="STRING" id="1735162.PeribacterB2_0656"/>
<accession>A0A0S1SXD4</accession>
<organism evidence="3 4">
    <name type="scientific">Candidatus Peribacter riflensis</name>
    <dbReference type="NCBI Taxonomy" id="1735162"/>
    <lineage>
        <taxon>Bacteria</taxon>
        <taxon>Candidatus Peregrinibacteriota</taxon>
        <taxon>Candidatus Peribacteria</taxon>
        <taxon>Candidatus Peribacterales</taxon>
        <taxon>Candidatus Peribacteraceae</taxon>
        <taxon>Candidatus Peribacter</taxon>
    </lineage>
</organism>
<protein>
    <recommendedName>
        <fullName evidence="2">TraC-like domain-containing protein</fullName>
    </recommendedName>
</protein>
<sequence length="257" mass="29392">MTPDVSDQMAHSEDHASEMRHAGKRPKDTVRNRKALSKAATQRFLPIAEVRNDTVILKNGGLRAVLSVEALNFNLKSETEQKGIIAGYQSFVNTLNFPIQIVIRSTKINIDPYIEQLRARAKDQQNELLRDQTNEYATFIERIVEAADIMQKRFFVVVPLDDHPKRKSLIATFLEWIGIDDTTSKALARHQMFEKRIAPLRDRINLVEAGLNSVGLMTRRLSTRDLLELYYQVYNPSTSQEQKLNQISDLNTAELVL</sequence>
<accession>A0A0S1SPW5</accession>
<evidence type="ECO:0000313" key="4">
    <source>
        <dbReference type="Proteomes" id="UP000069135"/>
    </source>
</evidence>
<gene>
    <name evidence="3" type="ORF">PeribacterD1_0656</name>
</gene>
<dbReference type="EMBL" id="CP013065">
    <property type="protein sequence ID" value="ALM13331.1"/>
    <property type="molecule type" value="Genomic_DNA"/>
</dbReference>
<proteinExistence type="predicted"/>
<dbReference type="Proteomes" id="UP000069135">
    <property type="component" value="Chromosome"/>
</dbReference>
<dbReference type="AlphaFoldDB" id="A0A0S1SPW5"/>
<accession>A0A0S1SKW1</accession>
<feature type="region of interest" description="Disordered" evidence="1">
    <location>
        <begin position="1"/>
        <end position="35"/>
    </location>
</feature>
<feature type="domain" description="TraC-like" evidence="2">
    <location>
        <begin position="53"/>
        <end position="235"/>
    </location>
</feature>
<accession>A0A0S1STU4</accession>
<accession>A0A0S1SHK8</accession>
<dbReference type="InterPro" id="IPR058596">
    <property type="entry name" value="TraC-like_dom"/>
</dbReference>
<name>A0A0S1SPW5_9BACT</name>
<reference evidence="3 4" key="2">
    <citation type="journal article" date="2016" name="PeerJ">
        <title>Analysis of five complete genome sequences for members of the class Peribacteria in the recently recognized Peregrinibacteria bacterial phylum.</title>
        <authorList>
            <person name="Anantharaman K."/>
            <person name="Brown C.T."/>
            <person name="Burstein D."/>
            <person name="Castelle C.J."/>
            <person name="Probst A.J."/>
            <person name="Thomas B.C."/>
            <person name="Williams K.H."/>
            <person name="Banfield J.F."/>
        </authorList>
    </citation>
    <scope>NUCLEOTIDE SEQUENCE [LARGE SCALE GENOMIC DNA]</scope>
    <source>
        <strain evidence="3">RIFOXYD1_FULL_PER-ii_59_16</strain>
    </source>
</reference>
<dbReference type="KEGG" id="prf:PeribacterA2_0656"/>
<feature type="compositionally biased region" description="Basic and acidic residues" evidence="1">
    <location>
        <begin position="10"/>
        <end position="31"/>
    </location>
</feature>